<evidence type="ECO:0000256" key="3">
    <source>
        <dbReference type="ARBA" id="ARBA00022679"/>
    </source>
</evidence>
<evidence type="ECO:0000256" key="1">
    <source>
        <dbReference type="ARBA" id="ARBA00004477"/>
    </source>
</evidence>
<evidence type="ECO:0000313" key="12">
    <source>
        <dbReference type="Proteomes" id="UP000015354"/>
    </source>
</evidence>
<feature type="region of interest" description="Disordered" evidence="9">
    <location>
        <begin position="133"/>
        <end position="152"/>
    </location>
</feature>
<organism evidence="10 12">
    <name type="scientific">Strigomonas culicis</name>
    <dbReference type="NCBI Taxonomy" id="28005"/>
    <lineage>
        <taxon>Eukaryota</taxon>
        <taxon>Discoba</taxon>
        <taxon>Euglenozoa</taxon>
        <taxon>Kinetoplastea</taxon>
        <taxon>Metakinetoplastina</taxon>
        <taxon>Trypanosomatida</taxon>
        <taxon>Trypanosomatidae</taxon>
        <taxon>Strigomonadinae</taxon>
        <taxon>Strigomonas</taxon>
    </lineage>
</organism>
<evidence type="ECO:0000256" key="5">
    <source>
        <dbReference type="ARBA" id="ARBA00022824"/>
    </source>
</evidence>
<feature type="transmembrane region" description="Helical" evidence="8">
    <location>
        <begin position="241"/>
        <end position="267"/>
    </location>
</feature>
<evidence type="ECO:0000256" key="9">
    <source>
        <dbReference type="SAM" id="MobiDB-lite"/>
    </source>
</evidence>
<comment type="subcellular location">
    <subcellularLocation>
        <location evidence="1 8">Endoplasmic reticulum membrane</location>
        <topology evidence="1 8">Multi-pass membrane protein</topology>
    </subcellularLocation>
</comment>
<accession>S9TYT3</accession>
<evidence type="ECO:0000256" key="8">
    <source>
        <dbReference type="RuleBase" id="RU363075"/>
    </source>
</evidence>
<evidence type="ECO:0000313" key="10">
    <source>
        <dbReference type="EMBL" id="EPY23672.1"/>
    </source>
</evidence>
<dbReference type="GO" id="GO:0000026">
    <property type="term" value="F:alpha-1,2-mannosyltransferase activity"/>
    <property type="evidence" value="ECO:0007669"/>
    <property type="project" value="TreeGrafter"/>
</dbReference>
<feature type="transmembrane region" description="Helical" evidence="8">
    <location>
        <begin position="389"/>
        <end position="418"/>
    </location>
</feature>
<reference evidence="10 12" key="1">
    <citation type="journal article" date="2013" name="PLoS ONE">
        <title>Predicting the Proteins of Angomonas deanei, Strigomonas culicis and Their Respective Endosymbionts Reveals New Aspects of the Trypanosomatidae Family.</title>
        <authorList>
            <person name="Motta M.C."/>
            <person name="Martins A.C."/>
            <person name="de Souza S.S."/>
            <person name="Catta-Preta C.M."/>
            <person name="Silva R."/>
            <person name="Klein C.C."/>
            <person name="de Almeida L.G."/>
            <person name="de Lima Cunha O."/>
            <person name="Ciapina L.P."/>
            <person name="Brocchi M."/>
            <person name="Colabardini A.C."/>
            <person name="de Araujo Lima B."/>
            <person name="Machado C.R."/>
            <person name="de Almeida Soares C.M."/>
            <person name="Probst C.M."/>
            <person name="de Menezes C.B."/>
            <person name="Thompson C.E."/>
            <person name="Bartholomeu D.C."/>
            <person name="Gradia D.F."/>
            <person name="Pavoni D.P."/>
            <person name="Grisard E.C."/>
            <person name="Fantinatti-Garboggini F."/>
            <person name="Marchini F.K."/>
            <person name="Rodrigues-Luiz G.F."/>
            <person name="Wagner G."/>
            <person name="Goldman G.H."/>
            <person name="Fietto J.L."/>
            <person name="Elias M.C."/>
            <person name="Goldman M.H."/>
            <person name="Sagot M.F."/>
            <person name="Pereira M."/>
            <person name="Stoco P.H."/>
            <person name="de Mendonca-Neto R.P."/>
            <person name="Teixeira S.M."/>
            <person name="Maciel T.E."/>
            <person name="de Oliveira Mendes T.A."/>
            <person name="Urmenyi T.P."/>
            <person name="de Souza W."/>
            <person name="Schenkman S."/>
            <person name="de Vasconcelos A.T."/>
        </authorList>
    </citation>
    <scope>NUCLEOTIDE SEQUENCE [LARGE SCALE GENOMIC DNA]</scope>
</reference>
<evidence type="ECO:0000256" key="7">
    <source>
        <dbReference type="ARBA" id="ARBA00023136"/>
    </source>
</evidence>
<evidence type="ECO:0000256" key="6">
    <source>
        <dbReference type="ARBA" id="ARBA00022989"/>
    </source>
</evidence>
<keyword evidence="5 8" id="KW-0256">Endoplasmic reticulum</keyword>
<dbReference type="PANTHER" id="PTHR22760:SF4">
    <property type="entry name" value="GPI MANNOSYLTRANSFERASE 3"/>
    <property type="match status" value="1"/>
</dbReference>
<reference evidence="10" key="2">
    <citation type="submission" date="2013-03" db="EMBL/GenBank/DDBJ databases">
        <authorList>
            <person name="Motta M.C.M."/>
            <person name="Martins A.C.A."/>
            <person name="Preta C.M.C.C."/>
            <person name="Silva R."/>
            <person name="de Souza S.S."/>
            <person name="Klein C.C."/>
            <person name="de Almeida L.G.P."/>
            <person name="Cunha O.L."/>
            <person name="Colabardini A.C."/>
            <person name="Lima B.A."/>
            <person name="Machado C.R."/>
            <person name="Soares C.M.A."/>
            <person name="de Menezes C.B.A."/>
            <person name="Bartolomeu D.C."/>
            <person name="Grisard E.C."/>
            <person name="Fantinatti-Garboggini F."/>
            <person name="Rodrigues-Luiz G.F."/>
            <person name="Wagner G."/>
            <person name="Goldman G.H."/>
            <person name="Fietto J.L.R."/>
            <person name="Ciapina L.P."/>
            <person name="Brocchi M."/>
            <person name="Elias M.C."/>
            <person name="Goldman M.H.S."/>
            <person name="Sagot M.-F."/>
            <person name="Pereira M."/>
            <person name="Stoco P.H."/>
            <person name="Teixeira S.M.R."/>
            <person name="de Mendonca-Neto R.P."/>
            <person name="Maciel T.E.F."/>
            <person name="Mendes T.A.O."/>
            <person name="Urmenyi T.P."/>
            <person name="Teixeira M.M.G."/>
            <person name="de Camargo E.F.P."/>
            <person name="de Sousa W."/>
            <person name="Schenkman S."/>
            <person name="de Vasconcelos A.T.R."/>
        </authorList>
    </citation>
    <scope>NUCLEOTIDE SEQUENCE</scope>
</reference>
<evidence type="ECO:0000256" key="4">
    <source>
        <dbReference type="ARBA" id="ARBA00022692"/>
    </source>
</evidence>
<dbReference type="Pfam" id="PF03901">
    <property type="entry name" value="Glyco_transf_22"/>
    <property type="match status" value="1"/>
</dbReference>
<gene>
    <name evidence="11" type="ORF">STCU_02554</name>
    <name evidence="10" type="ORF">STCU_07568</name>
</gene>
<keyword evidence="2 8" id="KW-0328">Glycosyltransferase</keyword>
<name>S9TYT3_9TRYP</name>
<feature type="transmembrane region" description="Helical" evidence="8">
    <location>
        <begin position="17"/>
        <end position="34"/>
    </location>
</feature>
<dbReference type="PANTHER" id="PTHR22760">
    <property type="entry name" value="GLYCOSYLTRANSFERASE"/>
    <property type="match status" value="1"/>
</dbReference>
<feature type="compositionally biased region" description="Basic and acidic residues" evidence="9">
    <location>
        <begin position="139"/>
        <end position="150"/>
    </location>
</feature>
<keyword evidence="6 8" id="KW-1133">Transmembrane helix</keyword>
<dbReference type="AlphaFoldDB" id="S9TYT3"/>
<keyword evidence="12" id="KW-1185">Reference proteome</keyword>
<feature type="transmembrane region" description="Helical" evidence="8">
    <location>
        <begin position="154"/>
        <end position="173"/>
    </location>
</feature>
<dbReference type="InterPro" id="IPR005599">
    <property type="entry name" value="GPI_mannosylTrfase"/>
</dbReference>
<dbReference type="Proteomes" id="UP000015354">
    <property type="component" value="Unassembled WGS sequence"/>
</dbReference>
<feature type="transmembrane region" description="Helical" evidence="8">
    <location>
        <begin position="202"/>
        <end position="229"/>
    </location>
</feature>
<keyword evidence="4 8" id="KW-0812">Transmembrane</keyword>
<feature type="transmembrane region" description="Helical" evidence="8">
    <location>
        <begin position="297"/>
        <end position="321"/>
    </location>
</feature>
<dbReference type="OrthoDB" id="416834at2759"/>
<comment type="similarity">
    <text evidence="8">Belongs to the glycosyltransferase 22 family.</text>
</comment>
<sequence>MGIQANPRGSPKGNSSFFLYCILFILYRTFIAFTERGAESPDEWWQSAEVAYFLVFKKGQVTWEWRDGIRSIFFPSLFAAPYYVLKLLKVDSAWTIYIAERLVQTVIASSIDICTLTLAWRLDAALTEGKESTGASDTAEDKKRSGDAKKGSSLLRPSVLSNTAMLLFFHWYLGYTSTRSYSNVAECLFFMLALLQDSYAPFLFFAGVACMVRVTALLALLPLFVFHVVDILRQKGTVRGLIQVVITGLVMVAIILKLLVGIDYIFYQRLILTPYNFFYTNIFLEVSKYYGVYPWSYYFLVSFPITTGFSVVLLALLPHAVAGQRISARARRLVGRLFVTLFSTIFLNSFVAHKENRFLFLLLPINVVLCAFVLAVLARGMARARLPLIGLAVPLVLVKLLVEVLFAIGVFLFVFFGYTYRTGTLSLMAYIRHSPHVYQQLDVMTCCYASPGYSQVHRKVEHLELNDCPMILDPETKKRELYADLLYRKAPVLYLNWRYTRSPALYKSEAAQRELFDSVDDSLTPEEFWPLAKKLFPENEPVVLPDGLMIFTNVADALKETVLLPNGYVLETRARHAFVLFEPHEDLFIDLWRRTI</sequence>
<dbReference type="GO" id="GO:0005789">
    <property type="term" value="C:endoplasmic reticulum membrane"/>
    <property type="evidence" value="ECO:0007669"/>
    <property type="project" value="UniProtKB-SubCell"/>
</dbReference>
<dbReference type="EMBL" id="ATMH01007568">
    <property type="protein sequence ID" value="EPY23672.1"/>
    <property type="molecule type" value="Genomic_DNA"/>
</dbReference>
<proteinExistence type="inferred from homology"/>
<keyword evidence="7 8" id="KW-0472">Membrane</keyword>
<feature type="transmembrane region" description="Helical" evidence="8">
    <location>
        <begin position="333"/>
        <end position="352"/>
    </location>
</feature>
<protein>
    <recommendedName>
        <fullName evidence="8">Mannosyltransferase</fullName>
        <ecNumber evidence="8">2.4.1.-</ecNumber>
    </recommendedName>
</protein>
<dbReference type="EC" id="2.4.1.-" evidence="8"/>
<evidence type="ECO:0000313" key="11">
    <source>
        <dbReference type="EMBL" id="EPY32969.1"/>
    </source>
</evidence>
<dbReference type="EMBL" id="ATMH01002554">
    <property type="protein sequence ID" value="EPY32969.1"/>
    <property type="molecule type" value="Genomic_DNA"/>
</dbReference>
<comment type="caution">
    <text evidence="10">The sequence shown here is derived from an EMBL/GenBank/DDBJ whole genome shotgun (WGS) entry which is preliminary data.</text>
</comment>
<feature type="transmembrane region" description="Helical" evidence="8">
    <location>
        <begin position="358"/>
        <end position="377"/>
    </location>
</feature>
<keyword evidence="3" id="KW-0808">Transferase</keyword>
<evidence type="ECO:0000256" key="2">
    <source>
        <dbReference type="ARBA" id="ARBA00022676"/>
    </source>
</evidence>
<dbReference type="GO" id="GO:0006506">
    <property type="term" value="P:GPI anchor biosynthetic process"/>
    <property type="evidence" value="ECO:0007669"/>
    <property type="project" value="TreeGrafter"/>
</dbReference>